<evidence type="ECO:0000256" key="3">
    <source>
        <dbReference type="SAM" id="Phobius"/>
    </source>
</evidence>
<feature type="transmembrane region" description="Helical" evidence="3">
    <location>
        <begin position="97"/>
        <end position="115"/>
    </location>
</feature>
<dbReference type="RefSeq" id="WP_344063603.1">
    <property type="nucleotide sequence ID" value="NZ_BAAAPU010000008.1"/>
</dbReference>
<feature type="transmembrane region" description="Helical" evidence="3">
    <location>
        <begin position="34"/>
        <end position="55"/>
    </location>
</feature>
<feature type="transmembrane region" description="Helical" evidence="3">
    <location>
        <begin position="67"/>
        <end position="85"/>
    </location>
</feature>
<feature type="transmembrane region" description="Helical" evidence="3">
    <location>
        <begin position="206"/>
        <end position="230"/>
    </location>
</feature>
<dbReference type="Proteomes" id="UP001500013">
    <property type="component" value="Unassembled WGS sequence"/>
</dbReference>
<organism evidence="4 5">
    <name type="scientific">Terrabacter lapilli</name>
    <dbReference type="NCBI Taxonomy" id="436231"/>
    <lineage>
        <taxon>Bacteria</taxon>
        <taxon>Bacillati</taxon>
        <taxon>Actinomycetota</taxon>
        <taxon>Actinomycetes</taxon>
        <taxon>Micrococcales</taxon>
        <taxon>Intrasporangiaceae</taxon>
        <taxon>Terrabacter</taxon>
    </lineage>
</organism>
<dbReference type="Gene3D" id="1.20.120.1760">
    <property type="match status" value="1"/>
</dbReference>
<dbReference type="InterPro" id="IPR048254">
    <property type="entry name" value="CDP_ALCOHOL_P_TRANSF_CS"/>
</dbReference>
<evidence type="ECO:0000256" key="2">
    <source>
        <dbReference type="RuleBase" id="RU003750"/>
    </source>
</evidence>
<protein>
    <submittedName>
        <fullName evidence="4">CDP-alcohol phosphatidyltransferase family protein</fullName>
    </submittedName>
</protein>
<name>A0ABN2SDV9_9MICO</name>
<dbReference type="InterPro" id="IPR000462">
    <property type="entry name" value="CDP-OH_P_trans"/>
</dbReference>
<gene>
    <name evidence="4" type="ORF">GCM10009817_27750</name>
</gene>
<dbReference type="PROSITE" id="PS00379">
    <property type="entry name" value="CDP_ALCOHOL_P_TRANSF"/>
    <property type="match status" value="1"/>
</dbReference>
<keyword evidence="1 2" id="KW-0808">Transferase</keyword>
<keyword evidence="3" id="KW-0472">Membrane</keyword>
<comment type="caution">
    <text evidence="4">The sequence shown here is derived from an EMBL/GenBank/DDBJ whole genome shotgun (WGS) entry which is preliminary data.</text>
</comment>
<keyword evidence="3" id="KW-0812">Transmembrane</keyword>
<evidence type="ECO:0000313" key="5">
    <source>
        <dbReference type="Proteomes" id="UP001500013"/>
    </source>
</evidence>
<accession>A0ABN2SDV9</accession>
<sequence length="288" mass="29331">MRQTIHRELVVALVGAVALVQALAVQADVGRFGELVGLSCAVGLSALVAAGLGASGRGKLAPADRVTLTRAVLTCGVAAMVADAVRNDTGLESSTTLLVVLAAAALLLDAVDGPIARRTGTASPFGARFDMECDAFLILVLAVHVSRTVGWWVLLIGAARYLLILAQRLMPWLAGVVPARRWRKAVAAYTGAGLTVAASRSLPPGLAVLVVGVALVAIALSFGTQALELWPHRRPRIGRDSPAHVPVTVATSRTASTASTAATAGVGPDASPASVCAVPGIVRLGGPR</sequence>
<dbReference type="EMBL" id="BAAAPU010000008">
    <property type="protein sequence ID" value="GAA1984759.1"/>
    <property type="molecule type" value="Genomic_DNA"/>
</dbReference>
<feature type="transmembrane region" description="Helical" evidence="3">
    <location>
        <begin position="136"/>
        <end position="163"/>
    </location>
</feature>
<keyword evidence="5" id="KW-1185">Reference proteome</keyword>
<reference evidence="4 5" key="1">
    <citation type="journal article" date="2019" name="Int. J. Syst. Evol. Microbiol.">
        <title>The Global Catalogue of Microorganisms (GCM) 10K type strain sequencing project: providing services to taxonomists for standard genome sequencing and annotation.</title>
        <authorList>
            <consortium name="The Broad Institute Genomics Platform"/>
            <consortium name="The Broad Institute Genome Sequencing Center for Infectious Disease"/>
            <person name="Wu L."/>
            <person name="Ma J."/>
        </authorList>
    </citation>
    <scope>NUCLEOTIDE SEQUENCE [LARGE SCALE GENOMIC DNA]</scope>
    <source>
        <strain evidence="4 5">JCM 15628</strain>
    </source>
</reference>
<evidence type="ECO:0000313" key="4">
    <source>
        <dbReference type="EMBL" id="GAA1984759.1"/>
    </source>
</evidence>
<comment type="similarity">
    <text evidence="2">Belongs to the CDP-alcohol phosphatidyltransferase class-I family.</text>
</comment>
<proteinExistence type="inferred from homology"/>
<evidence type="ECO:0000256" key="1">
    <source>
        <dbReference type="ARBA" id="ARBA00022679"/>
    </source>
</evidence>
<dbReference type="Pfam" id="PF01066">
    <property type="entry name" value="CDP-OH_P_transf"/>
    <property type="match status" value="1"/>
</dbReference>
<dbReference type="InterPro" id="IPR043130">
    <property type="entry name" value="CDP-OH_PTrfase_TM_dom"/>
</dbReference>
<keyword evidence="3" id="KW-1133">Transmembrane helix</keyword>